<sequence length="432" mass="47513">MIETGPRGCRLLVDSSEDIPLVWFQVAIRGGSAGDPAALEGFTYHLAELSRRGAGELDRHALDEELDGLGASLSMSADRDAARLVGLCLTRHIDRVVELAADVLARPRLDMVEHEKLVRETLMHLDEVRDDDHHLAARFFNRNCVPGHPYGRPVLGTESSLQRLEVADIRNAHARLVVPKNLVIGFAGAITPERAHALAERLVADLPEREAPPLPVVDSPPLPRGRRIVVVDKPERLQSQIFLGHLGPRYGTEEATALTPVEAVFGGTFTSRLMQEIRVKRGWSYGAGCSLYRSRAAHWFRISLAPSAETTPDALTLTWAMFEDLARDGITADELHFAQTHLGGNLAFQLATPRQRVRLAIEGELFGLPEGFARALPERIAKLTLDEVNHAAHSLLTPDDCLATVVATADSMVARLSVLHCDDLRVQPYDQE</sequence>
<dbReference type="InterPro" id="IPR050361">
    <property type="entry name" value="MPP/UQCRC_Complex"/>
</dbReference>
<dbReference type="STRING" id="502025.Hoch_2314"/>
<dbReference type="eggNOG" id="COG0612">
    <property type="taxonomic scope" value="Bacteria"/>
</dbReference>
<feature type="domain" description="Peptidase M16 N-terminal" evidence="1">
    <location>
        <begin position="22"/>
        <end position="157"/>
    </location>
</feature>
<evidence type="ECO:0000259" key="2">
    <source>
        <dbReference type="Pfam" id="PF05193"/>
    </source>
</evidence>
<evidence type="ECO:0000313" key="3">
    <source>
        <dbReference type="EMBL" id="ACY14857.1"/>
    </source>
</evidence>
<reference evidence="3 4" key="1">
    <citation type="journal article" date="2010" name="Stand. Genomic Sci.">
        <title>Complete genome sequence of Haliangium ochraceum type strain (SMP-2).</title>
        <authorList>
            <consortium name="US DOE Joint Genome Institute (JGI-PGF)"/>
            <person name="Ivanova N."/>
            <person name="Daum C."/>
            <person name="Lang E."/>
            <person name="Abt B."/>
            <person name="Kopitz M."/>
            <person name="Saunders E."/>
            <person name="Lapidus A."/>
            <person name="Lucas S."/>
            <person name="Glavina Del Rio T."/>
            <person name="Nolan M."/>
            <person name="Tice H."/>
            <person name="Copeland A."/>
            <person name="Cheng J.F."/>
            <person name="Chen F."/>
            <person name="Bruce D."/>
            <person name="Goodwin L."/>
            <person name="Pitluck S."/>
            <person name="Mavromatis K."/>
            <person name="Pati A."/>
            <person name="Mikhailova N."/>
            <person name="Chen A."/>
            <person name="Palaniappan K."/>
            <person name="Land M."/>
            <person name="Hauser L."/>
            <person name="Chang Y.J."/>
            <person name="Jeffries C.D."/>
            <person name="Detter J.C."/>
            <person name="Brettin T."/>
            <person name="Rohde M."/>
            <person name="Goker M."/>
            <person name="Bristow J."/>
            <person name="Markowitz V."/>
            <person name="Eisen J.A."/>
            <person name="Hugenholtz P."/>
            <person name="Kyrpides N.C."/>
            <person name="Klenk H.P."/>
        </authorList>
    </citation>
    <scope>NUCLEOTIDE SEQUENCE [LARGE SCALE GENOMIC DNA]</scope>
    <source>
        <strain evidence="4">DSM 14365 / CIP 107738 / JCM 11303 / AJ 13395 / SMP-2</strain>
    </source>
</reference>
<dbReference type="InterPro" id="IPR011249">
    <property type="entry name" value="Metalloenz_LuxS/M16"/>
</dbReference>
<feature type="domain" description="Peptidase M16 C-terminal" evidence="2">
    <location>
        <begin position="164"/>
        <end position="340"/>
    </location>
</feature>
<dbReference type="Pfam" id="PF05193">
    <property type="entry name" value="Peptidase_M16_C"/>
    <property type="match status" value="1"/>
</dbReference>
<proteinExistence type="predicted"/>
<dbReference type="Gene3D" id="3.30.830.10">
    <property type="entry name" value="Metalloenzyme, LuxS/M16 peptidase-like"/>
    <property type="match status" value="2"/>
</dbReference>
<dbReference type="OrthoDB" id="9811314at2"/>
<evidence type="ECO:0000259" key="1">
    <source>
        <dbReference type="Pfam" id="PF00675"/>
    </source>
</evidence>
<accession>D0LI28</accession>
<dbReference type="HOGENOM" id="CLU_009902_6_2_7"/>
<keyword evidence="4" id="KW-1185">Reference proteome</keyword>
<dbReference type="AlphaFoldDB" id="D0LI28"/>
<dbReference type="Proteomes" id="UP000001880">
    <property type="component" value="Chromosome"/>
</dbReference>
<dbReference type="KEGG" id="hoh:Hoch_2314"/>
<dbReference type="InterPro" id="IPR011765">
    <property type="entry name" value="Pept_M16_N"/>
</dbReference>
<dbReference type="PANTHER" id="PTHR11851:SF224">
    <property type="entry name" value="PROCESSING PROTEASE"/>
    <property type="match status" value="1"/>
</dbReference>
<dbReference type="PANTHER" id="PTHR11851">
    <property type="entry name" value="METALLOPROTEASE"/>
    <property type="match status" value="1"/>
</dbReference>
<name>D0LI28_HALO1</name>
<dbReference type="EMBL" id="CP001804">
    <property type="protein sequence ID" value="ACY14857.1"/>
    <property type="molecule type" value="Genomic_DNA"/>
</dbReference>
<gene>
    <name evidence="3" type="ordered locus">Hoch_2314</name>
</gene>
<dbReference type="RefSeq" id="WP_012827465.1">
    <property type="nucleotide sequence ID" value="NC_013440.1"/>
</dbReference>
<dbReference type="InterPro" id="IPR007863">
    <property type="entry name" value="Peptidase_M16_C"/>
</dbReference>
<dbReference type="GO" id="GO:0046872">
    <property type="term" value="F:metal ion binding"/>
    <property type="evidence" value="ECO:0007669"/>
    <property type="project" value="InterPro"/>
</dbReference>
<dbReference type="SUPFAM" id="SSF63411">
    <property type="entry name" value="LuxS/MPP-like metallohydrolase"/>
    <property type="match status" value="2"/>
</dbReference>
<dbReference type="Pfam" id="PF00675">
    <property type="entry name" value="Peptidase_M16"/>
    <property type="match status" value="1"/>
</dbReference>
<evidence type="ECO:0000313" key="4">
    <source>
        <dbReference type="Proteomes" id="UP000001880"/>
    </source>
</evidence>
<protein>
    <submittedName>
        <fullName evidence="3">Peptidase M16 domain protein</fullName>
    </submittedName>
</protein>
<organism evidence="3 4">
    <name type="scientific">Haliangium ochraceum (strain DSM 14365 / JCM 11303 / SMP-2)</name>
    <dbReference type="NCBI Taxonomy" id="502025"/>
    <lineage>
        <taxon>Bacteria</taxon>
        <taxon>Pseudomonadati</taxon>
        <taxon>Myxococcota</taxon>
        <taxon>Polyangia</taxon>
        <taxon>Haliangiales</taxon>
        <taxon>Kofleriaceae</taxon>
        <taxon>Haliangium</taxon>
    </lineage>
</organism>